<dbReference type="FunFam" id="2.60.200.10:FF:000002">
    <property type="entry name" value="Mothers against decapentaplegic homolog"/>
    <property type="match status" value="1"/>
</dbReference>
<keyword evidence="4" id="KW-0862">Zinc</keyword>
<feature type="transmembrane region" description="Helical" evidence="12">
    <location>
        <begin position="236"/>
        <end position="265"/>
    </location>
</feature>
<evidence type="ECO:0000313" key="15">
    <source>
        <dbReference type="EnsemblMetazoa" id="ACHR000067-PA"/>
    </source>
</evidence>
<sequence length="1051" mass="114095">MKYATSPTPSRSNSSLLGMSSRTASPLPAPANYRDCMSATTKSYKYLRRFIKFDQMDFEYAMWQMVYLFIAPKKVYRNFNYRKQTKSQFARDDPAFLVLLVGCLCVTSIGFAWVLSLGFLQTILFTLYVVFVDCIFCGMIVATLLWLITNRYFRDRNSDFDMEWGYAFDVHLNAFFPPLILLHFIQLFFYHPLISRDWFISTFIGNTIWLLALGYYIYITFLGYNVVPSLKNTRIILVTLPLLCLFYIMTLIIGWNLSVSLMYYYHYRVKVDTKSNLGLSQDFERMVGLTGGSHLYAAGIPAAAQEIVRDMAAMPTAAPTSADACLSIVHSLMCHRQGGESEGFSKRAIESLVKKLKEKRDELDSLITAITTNGAHPSKCVTIQRTLDGRLQVAGRKGFPHVIYARIWRWPDLHKNELKHVKFCQFAFDLKCDSVCVNPYHYERVVSPGIDLSGLTLQSGPSRLIKDEYTPGSVVGGGMDIDGNEIGTIQHHPSMVASGAYGTMSMHPQVPDPSQLGGLYGASSGPRPIPKLESAEQSRNSGPSSWMSSAGSVGQASATAAMLSAASSSASQQQHAPSVIGGPTGLANNGLRAPPSSQQQSQQQPSQQQQTSSQTTSQLTNGGSSSLLGGSTQTSGSGGTSGGGLIGSDGTQYYTNATSADPSMGNDPQTGMGGPASMSGSLSATSPVSPHLQQNGYVSASNGQSSQGGPSGGQPQPTQTGAQQYQPQQQQQQPPQSQQQQQQGGSATWSGSNTLNYTQSIQPPAHASGSHQQQASQQQSQYWPHSSGGASGAVVAAAGSSVGTTPGGQLAELPGQQRLLSRQPAPEYWCSVAYFELDTQVGEMFKVPSNRPNVTIDGYVDPSGGNRFCLGALSNVHRTEQSEKARLHIGKGVQLDLRGEGDVWLRCLSDHSVFVQSYYLDREAGRTPGDAVHKIYPGACIKVFDLRQCHLQMQSLANCAQKAAQMQAAVVAGVSAVGATRSLSAAAGIGVDDLRRLCILRLSFVKGWGPDYPRQSIKETPCWVEVHLHRALQLLDEVLHQMPIDGPRAIE</sequence>
<feature type="compositionally biased region" description="Gly residues" evidence="11">
    <location>
        <begin position="636"/>
        <end position="647"/>
    </location>
</feature>
<evidence type="ECO:0000256" key="11">
    <source>
        <dbReference type="SAM" id="MobiDB-lite"/>
    </source>
</evidence>
<evidence type="ECO:0000256" key="2">
    <source>
        <dbReference type="ARBA" id="ARBA00022490"/>
    </source>
</evidence>
<dbReference type="PANTHER" id="PTHR13703">
    <property type="entry name" value="SMAD"/>
    <property type="match status" value="1"/>
</dbReference>
<evidence type="ECO:0000259" key="14">
    <source>
        <dbReference type="PROSITE" id="PS51076"/>
    </source>
</evidence>
<dbReference type="GO" id="GO:0060395">
    <property type="term" value="P:SMAD protein signal transduction"/>
    <property type="evidence" value="ECO:0007669"/>
    <property type="project" value="TreeGrafter"/>
</dbReference>
<dbReference type="InterPro" id="IPR007881">
    <property type="entry name" value="UNC-50"/>
</dbReference>
<dbReference type="SUPFAM" id="SSF56366">
    <property type="entry name" value="SMAD MH1 domain"/>
    <property type="match status" value="1"/>
</dbReference>
<evidence type="ECO:0000256" key="9">
    <source>
        <dbReference type="RuleBase" id="RU361195"/>
    </source>
</evidence>
<comment type="similarity">
    <text evidence="1 9">Belongs to the dwarfin/SMAD family.</text>
</comment>
<dbReference type="InterPro" id="IPR013019">
    <property type="entry name" value="MAD_homology_MH1"/>
</dbReference>
<evidence type="ECO:0000256" key="6">
    <source>
        <dbReference type="ARBA" id="ARBA00023125"/>
    </source>
</evidence>
<feature type="transmembrane region" description="Helical" evidence="12">
    <location>
        <begin position="170"/>
        <end position="191"/>
    </location>
</feature>
<reference evidence="16" key="1">
    <citation type="submission" date="2013-03" db="EMBL/GenBank/DDBJ databases">
        <title>The Genome Sequence of Anopheles christyi ACHKN1017.</title>
        <authorList>
            <consortium name="The Broad Institute Genomics Platform"/>
            <person name="Neafsey D.E."/>
            <person name="Besansky N."/>
            <person name="Walker B."/>
            <person name="Young S.K."/>
            <person name="Zeng Q."/>
            <person name="Gargeya S."/>
            <person name="Fitzgerald M."/>
            <person name="Haas B."/>
            <person name="Abouelleil A."/>
            <person name="Allen A.W."/>
            <person name="Alvarado L."/>
            <person name="Arachchi H.M."/>
            <person name="Berlin A.M."/>
            <person name="Chapman S.B."/>
            <person name="Gainer-Dewar J."/>
            <person name="Goldberg J."/>
            <person name="Griggs A."/>
            <person name="Gujja S."/>
            <person name="Hansen M."/>
            <person name="Howarth C."/>
            <person name="Imamovic A."/>
            <person name="Ireland A."/>
            <person name="Larimer J."/>
            <person name="McCowan C."/>
            <person name="Murphy C."/>
            <person name="Pearson M."/>
            <person name="Poon T.W."/>
            <person name="Priest M."/>
            <person name="Roberts A."/>
            <person name="Saif S."/>
            <person name="Shea T."/>
            <person name="Sisk P."/>
            <person name="Sykes S."/>
            <person name="Wortman J."/>
            <person name="Nusbaum C."/>
            <person name="Birren B."/>
        </authorList>
    </citation>
    <scope>NUCLEOTIDE SEQUENCE [LARGE SCALE GENOMIC DNA]</scope>
    <source>
        <strain evidence="16">ACHKN1017</strain>
    </source>
</reference>
<evidence type="ECO:0000256" key="10">
    <source>
        <dbReference type="SAM" id="Coils"/>
    </source>
</evidence>
<keyword evidence="16" id="KW-1185">Reference proteome</keyword>
<feature type="compositionally biased region" description="Polar residues" evidence="11">
    <location>
        <begin position="653"/>
        <end position="669"/>
    </location>
</feature>
<dbReference type="InterPro" id="IPR017855">
    <property type="entry name" value="SMAD-like_dom_sf"/>
</dbReference>
<accession>A0A182JNI3</accession>
<keyword evidence="8 9" id="KW-0539">Nucleus</keyword>
<dbReference type="Gene3D" id="2.60.200.10">
    <property type="match status" value="1"/>
</dbReference>
<reference evidence="15" key="2">
    <citation type="submission" date="2020-05" db="UniProtKB">
        <authorList>
            <consortium name="EnsemblMetazoa"/>
        </authorList>
    </citation>
    <scope>IDENTIFICATION</scope>
    <source>
        <strain evidence="15">ACHKN1017</strain>
    </source>
</reference>
<keyword evidence="12" id="KW-1133">Transmembrane helix</keyword>
<dbReference type="GO" id="GO:0005737">
    <property type="term" value="C:cytoplasm"/>
    <property type="evidence" value="ECO:0007669"/>
    <property type="project" value="UniProtKB-SubCell"/>
</dbReference>
<dbReference type="CDD" id="cd10498">
    <property type="entry name" value="MH2_SMAD_4"/>
    <property type="match status" value="1"/>
</dbReference>
<dbReference type="InterPro" id="IPR036578">
    <property type="entry name" value="SMAD_MH1_sf"/>
</dbReference>
<dbReference type="Pfam" id="PF03166">
    <property type="entry name" value="MH2"/>
    <property type="match status" value="1"/>
</dbReference>
<evidence type="ECO:0000256" key="7">
    <source>
        <dbReference type="ARBA" id="ARBA00023163"/>
    </source>
</evidence>
<dbReference type="GO" id="GO:0009653">
    <property type="term" value="P:anatomical structure morphogenesis"/>
    <property type="evidence" value="ECO:0007669"/>
    <property type="project" value="TreeGrafter"/>
</dbReference>
<dbReference type="GO" id="GO:0071144">
    <property type="term" value="C:heteromeric SMAD protein complex"/>
    <property type="evidence" value="ECO:0007669"/>
    <property type="project" value="TreeGrafter"/>
</dbReference>
<dbReference type="GO" id="GO:0040024">
    <property type="term" value="P:dauer larval development"/>
    <property type="evidence" value="ECO:0007669"/>
    <property type="project" value="UniProtKB-ARBA"/>
</dbReference>
<dbReference type="SMART" id="SM00524">
    <property type="entry name" value="DWB"/>
    <property type="match status" value="1"/>
</dbReference>
<dbReference type="Proteomes" id="UP000075881">
    <property type="component" value="Unassembled WGS sequence"/>
</dbReference>
<dbReference type="InterPro" id="IPR013790">
    <property type="entry name" value="Dwarfin"/>
</dbReference>
<feature type="domain" description="MH2" evidence="14">
    <location>
        <begin position="829"/>
        <end position="1051"/>
    </location>
</feature>
<feature type="transmembrane region" description="Helical" evidence="12">
    <location>
        <begin position="125"/>
        <end position="149"/>
    </location>
</feature>
<feature type="compositionally biased region" description="Polar residues" evidence="11">
    <location>
        <begin position="753"/>
        <end position="762"/>
    </location>
</feature>
<dbReference type="EnsemblMetazoa" id="ACHR000067-RA">
    <property type="protein sequence ID" value="ACHR000067-PA"/>
    <property type="gene ID" value="ACHR000067"/>
</dbReference>
<dbReference type="GO" id="GO:0050793">
    <property type="term" value="P:regulation of developmental process"/>
    <property type="evidence" value="ECO:0007669"/>
    <property type="project" value="UniProtKB-ARBA"/>
</dbReference>
<evidence type="ECO:0000256" key="3">
    <source>
        <dbReference type="ARBA" id="ARBA00022723"/>
    </source>
</evidence>
<feature type="region of interest" description="Disordered" evidence="11">
    <location>
        <begin position="1"/>
        <end position="23"/>
    </location>
</feature>
<proteinExistence type="inferred from homology"/>
<dbReference type="GO" id="GO:0030154">
    <property type="term" value="P:cell differentiation"/>
    <property type="evidence" value="ECO:0007669"/>
    <property type="project" value="TreeGrafter"/>
</dbReference>
<feature type="compositionally biased region" description="Low complexity" evidence="11">
    <location>
        <begin position="596"/>
        <end position="635"/>
    </location>
</feature>
<dbReference type="GO" id="GO:0000978">
    <property type="term" value="F:RNA polymerase II cis-regulatory region sequence-specific DNA binding"/>
    <property type="evidence" value="ECO:0007669"/>
    <property type="project" value="TreeGrafter"/>
</dbReference>
<dbReference type="CDD" id="cd10492">
    <property type="entry name" value="MH1_SMAD_4"/>
    <property type="match status" value="1"/>
</dbReference>
<keyword evidence="5 9" id="KW-0805">Transcription regulation</keyword>
<feature type="compositionally biased region" description="Low complexity" evidence="11">
    <location>
        <begin position="541"/>
        <end position="551"/>
    </location>
</feature>
<dbReference type="PANTHER" id="PTHR13703:SF45">
    <property type="entry name" value="MOTHERS AGAINST DECAPENTAPLEGIC HOMOLOG"/>
    <property type="match status" value="1"/>
</dbReference>
<protein>
    <recommendedName>
        <fullName evidence="9">Mothers against decapentaplegic homolog</fullName>
        <shortName evidence="9">MAD homolog</shortName>
        <shortName evidence="9">Mothers against DPP homolog</shortName>
    </recommendedName>
    <alternativeName>
        <fullName evidence="9">SMAD family member</fullName>
    </alternativeName>
</protein>
<evidence type="ECO:0000256" key="5">
    <source>
        <dbReference type="ARBA" id="ARBA00023015"/>
    </source>
</evidence>
<keyword evidence="2 9" id="KW-0963">Cytoplasm</keyword>
<organism evidence="15 16">
    <name type="scientific">Anopheles christyi</name>
    <dbReference type="NCBI Taxonomy" id="43041"/>
    <lineage>
        <taxon>Eukaryota</taxon>
        <taxon>Metazoa</taxon>
        <taxon>Ecdysozoa</taxon>
        <taxon>Arthropoda</taxon>
        <taxon>Hexapoda</taxon>
        <taxon>Insecta</taxon>
        <taxon>Pterygota</taxon>
        <taxon>Neoptera</taxon>
        <taxon>Endopterygota</taxon>
        <taxon>Diptera</taxon>
        <taxon>Nematocera</taxon>
        <taxon>Culicoidea</taxon>
        <taxon>Culicidae</taxon>
        <taxon>Anophelinae</taxon>
        <taxon>Anopheles</taxon>
    </lineage>
</organism>
<comment type="subcellular location">
    <subcellularLocation>
        <location evidence="9">Cytoplasm</location>
    </subcellularLocation>
    <subcellularLocation>
        <location evidence="9">Nucleus</location>
    </subcellularLocation>
</comment>
<dbReference type="PROSITE" id="PS51076">
    <property type="entry name" value="MH2"/>
    <property type="match status" value="1"/>
</dbReference>
<evidence type="ECO:0000313" key="16">
    <source>
        <dbReference type="Proteomes" id="UP000075881"/>
    </source>
</evidence>
<evidence type="ECO:0000256" key="4">
    <source>
        <dbReference type="ARBA" id="ARBA00022833"/>
    </source>
</evidence>
<dbReference type="InterPro" id="IPR003619">
    <property type="entry name" value="MAD_homology1_Dwarfin-type"/>
</dbReference>
<feature type="compositionally biased region" description="Polar residues" evidence="11">
    <location>
        <begin position="678"/>
        <end position="698"/>
    </location>
</feature>
<dbReference type="FunFam" id="3.90.520.10:FF:000002">
    <property type="entry name" value="Mothers against decapentaplegic homolog"/>
    <property type="match status" value="1"/>
</dbReference>
<name>A0A182JNI3_9DIPT</name>
<feature type="transmembrane region" description="Helical" evidence="12">
    <location>
        <begin position="96"/>
        <end position="119"/>
    </location>
</feature>
<dbReference type="InterPro" id="IPR001132">
    <property type="entry name" value="SMAD_dom_Dwarfin-type"/>
</dbReference>
<keyword evidence="3" id="KW-0479">Metal-binding</keyword>
<dbReference type="GO" id="GO:0000981">
    <property type="term" value="F:DNA-binding transcription factor activity, RNA polymerase II-specific"/>
    <property type="evidence" value="ECO:0007669"/>
    <property type="project" value="TreeGrafter"/>
</dbReference>
<keyword evidence="10" id="KW-0175">Coiled coil</keyword>
<dbReference type="GO" id="GO:0070411">
    <property type="term" value="F:I-SMAD binding"/>
    <property type="evidence" value="ECO:0007669"/>
    <property type="project" value="TreeGrafter"/>
</dbReference>
<feature type="region of interest" description="Disordered" evidence="11">
    <location>
        <begin position="500"/>
        <end position="551"/>
    </location>
</feature>
<evidence type="ECO:0000259" key="13">
    <source>
        <dbReference type="PROSITE" id="PS51075"/>
    </source>
</evidence>
<dbReference type="STRING" id="43041.A0A182JNI3"/>
<dbReference type="GO" id="GO:0030509">
    <property type="term" value="P:BMP signaling pathway"/>
    <property type="evidence" value="ECO:0007669"/>
    <property type="project" value="TreeGrafter"/>
</dbReference>
<feature type="compositionally biased region" description="Low complexity" evidence="11">
    <location>
        <begin position="699"/>
        <end position="752"/>
    </location>
</feature>
<dbReference type="SMART" id="SM00523">
    <property type="entry name" value="DWA"/>
    <property type="match status" value="1"/>
</dbReference>
<dbReference type="GO" id="GO:0051239">
    <property type="term" value="P:regulation of multicellular organismal process"/>
    <property type="evidence" value="ECO:0007669"/>
    <property type="project" value="UniProtKB-ARBA"/>
</dbReference>
<feature type="compositionally biased region" description="Low complexity" evidence="11">
    <location>
        <begin position="765"/>
        <end position="792"/>
    </location>
</feature>
<feature type="compositionally biased region" description="Low complexity" evidence="11">
    <location>
        <begin position="10"/>
        <end position="22"/>
    </location>
</feature>
<dbReference type="VEuPathDB" id="VectorBase:ACHR000067"/>
<dbReference type="PROSITE" id="PS51075">
    <property type="entry name" value="MH1"/>
    <property type="match status" value="1"/>
</dbReference>
<dbReference type="InterPro" id="IPR008984">
    <property type="entry name" value="SMAD_FHA_dom_sf"/>
</dbReference>
<dbReference type="Pfam" id="PF03165">
    <property type="entry name" value="MH1"/>
    <property type="match status" value="1"/>
</dbReference>
<feature type="transmembrane region" description="Helical" evidence="12">
    <location>
        <begin position="203"/>
        <end position="224"/>
    </location>
</feature>
<keyword evidence="12" id="KW-0472">Membrane</keyword>
<evidence type="ECO:0000256" key="8">
    <source>
        <dbReference type="ARBA" id="ARBA00023242"/>
    </source>
</evidence>
<feature type="region of interest" description="Disordered" evidence="11">
    <location>
        <begin position="565"/>
        <end position="792"/>
    </location>
</feature>
<feature type="compositionally biased region" description="Low complexity" evidence="11">
    <location>
        <begin position="565"/>
        <end position="578"/>
    </location>
</feature>
<evidence type="ECO:0000256" key="1">
    <source>
        <dbReference type="ARBA" id="ARBA00005545"/>
    </source>
</evidence>
<keyword evidence="12" id="KW-0812">Transmembrane</keyword>
<dbReference type="GO" id="GO:0046872">
    <property type="term" value="F:metal ion binding"/>
    <property type="evidence" value="ECO:0007669"/>
    <property type="project" value="UniProtKB-KW"/>
</dbReference>
<feature type="coiled-coil region" evidence="10">
    <location>
        <begin position="346"/>
        <end position="373"/>
    </location>
</feature>
<dbReference type="AlphaFoldDB" id="A0A182JNI3"/>
<feature type="domain" description="MH1" evidence="13">
    <location>
        <begin position="327"/>
        <end position="451"/>
    </location>
</feature>
<evidence type="ECO:0000256" key="12">
    <source>
        <dbReference type="SAM" id="Phobius"/>
    </source>
</evidence>
<keyword evidence="7 9" id="KW-0804">Transcription</keyword>
<keyword evidence="6" id="KW-0238">DNA-binding</keyword>
<dbReference type="Gene3D" id="3.90.520.10">
    <property type="entry name" value="SMAD MH1 domain"/>
    <property type="match status" value="1"/>
</dbReference>
<dbReference type="SUPFAM" id="SSF49879">
    <property type="entry name" value="SMAD/FHA domain"/>
    <property type="match status" value="1"/>
</dbReference>
<dbReference type="Pfam" id="PF05216">
    <property type="entry name" value="UNC-50"/>
    <property type="match status" value="1"/>
</dbReference>